<dbReference type="Pfam" id="PF06271">
    <property type="entry name" value="RDD"/>
    <property type="match status" value="1"/>
</dbReference>
<dbReference type="AlphaFoldDB" id="A0A917MGC0"/>
<feature type="transmembrane region" description="Helical" evidence="5">
    <location>
        <begin position="65"/>
        <end position="83"/>
    </location>
</feature>
<feature type="domain" description="RDD" evidence="6">
    <location>
        <begin position="5"/>
        <end position="86"/>
    </location>
</feature>
<keyword evidence="4 5" id="KW-0472">Membrane</keyword>
<evidence type="ECO:0000256" key="2">
    <source>
        <dbReference type="ARBA" id="ARBA00022692"/>
    </source>
</evidence>
<evidence type="ECO:0000256" key="4">
    <source>
        <dbReference type="ARBA" id="ARBA00023136"/>
    </source>
</evidence>
<dbReference type="InterPro" id="IPR010432">
    <property type="entry name" value="RDD"/>
</dbReference>
<evidence type="ECO:0000256" key="1">
    <source>
        <dbReference type="ARBA" id="ARBA00004141"/>
    </source>
</evidence>
<proteinExistence type="predicted"/>
<dbReference type="EMBL" id="BMES01000001">
    <property type="protein sequence ID" value="GGH07792.1"/>
    <property type="molecule type" value="Genomic_DNA"/>
</dbReference>
<name>A0A917MGC0_9HYPH</name>
<reference evidence="7" key="1">
    <citation type="journal article" date="2014" name="Int. J. Syst. Evol. Microbiol.">
        <title>Complete genome sequence of Corynebacterium casei LMG S-19264T (=DSM 44701T), isolated from a smear-ripened cheese.</title>
        <authorList>
            <consortium name="US DOE Joint Genome Institute (JGI-PGF)"/>
            <person name="Walter F."/>
            <person name="Albersmeier A."/>
            <person name="Kalinowski J."/>
            <person name="Ruckert C."/>
        </authorList>
    </citation>
    <scope>NUCLEOTIDE SEQUENCE</scope>
    <source>
        <strain evidence="7">CGMCC 1.12214</strain>
    </source>
</reference>
<evidence type="ECO:0000313" key="8">
    <source>
        <dbReference type="Proteomes" id="UP000603912"/>
    </source>
</evidence>
<comment type="caution">
    <text evidence="7">The sequence shown here is derived from an EMBL/GenBank/DDBJ whole genome shotgun (WGS) entry which is preliminary data.</text>
</comment>
<accession>A0A917MGC0</accession>
<evidence type="ECO:0000256" key="5">
    <source>
        <dbReference type="SAM" id="Phobius"/>
    </source>
</evidence>
<reference evidence="7" key="2">
    <citation type="submission" date="2020-09" db="EMBL/GenBank/DDBJ databases">
        <authorList>
            <person name="Sun Q."/>
            <person name="Zhou Y."/>
        </authorList>
    </citation>
    <scope>NUCLEOTIDE SEQUENCE</scope>
    <source>
        <strain evidence="7">CGMCC 1.12214</strain>
    </source>
</reference>
<evidence type="ECO:0000313" key="7">
    <source>
        <dbReference type="EMBL" id="GGH07792.1"/>
    </source>
</evidence>
<evidence type="ECO:0000256" key="3">
    <source>
        <dbReference type="ARBA" id="ARBA00022989"/>
    </source>
</evidence>
<evidence type="ECO:0000259" key="6">
    <source>
        <dbReference type="Pfam" id="PF06271"/>
    </source>
</evidence>
<gene>
    <name evidence="7" type="ORF">GCM10007036_02890</name>
</gene>
<keyword evidence="8" id="KW-1185">Reference proteome</keyword>
<keyword evidence="2 5" id="KW-0812">Transmembrane</keyword>
<feature type="transmembrane region" description="Helical" evidence="5">
    <location>
        <begin position="12"/>
        <end position="32"/>
    </location>
</feature>
<protein>
    <recommendedName>
        <fullName evidence="6">RDD domain-containing protein</fullName>
    </recommendedName>
</protein>
<dbReference type="GO" id="GO:0016020">
    <property type="term" value="C:membrane"/>
    <property type="evidence" value="ECO:0007669"/>
    <property type="project" value="UniProtKB-SubCell"/>
</dbReference>
<comment type="subcellular location">
    <subcellularLocation>
        <location evidence="1">Membrane</location>
        <topology evidence="1">Multi-pass membrane protein</topology>
    </subcellularLocation>
</comment>
<sequence length="135" mass="15019">MFAENDKTFDQLLGLISLIAFIPFEAFCLWAFGTTPGKALYGTVVQKLGEARPEYSSAIRRAGSVYLNGWGLGIPIVSLFTLFSSYRSLKKEGAASWDKQLGWSVIHNHLSPLRWLLILGVWAFTAFVFVIINAT</sequence>
<dbReference type="Proteomes" id="UP000603912">
    <property type="component" value="Unassembled WGS sequence"/>
</dbReference>
<organism evidence="7 8">
    <name type="scientific">Alsobacter metallidurans</name>
    <dbReference type="NCBI Taxonomy" id="340221"/>
    <lineage>
        <taxon>Bacteria</taxon>
        <taxon>Pseudomonadati</taxon>
        <taxon>Pseudomonadota</taxon>
        <taxon>Alphaproteobacteria</taxon>
        <taxon>Hyphomicrobiales</taxon>
        <taxon>Alsobacteraceae</taxon>
        <taxon>Alsobacter</taxon>
    </lineage>
</organism>
<keyword evidence="3 5" id="KW-1133">Transmembrane helix</keyword>
<feature type="transmembrane region" description="Helical" evidence="5">
    <location>
        <begin position="113"/>
        <end position="132"/>
    </location>
</feature>